<keyword evidence="3" id="KW-1185">Reference proteome</keyword>
<dbReference type="CDD" id="cd02238">
    <property type="entry name" value="cupin_KdgF"/>
    <property type="match status" value="1"/>
</dbReference>
<dbReference type="EMBL" id="BAABJW010000003">
    <property type="protein sequence ID" value="GAA4812674.1"/>
    <property type="molecule type" value="Genomic_DNA"/>
</dbReference>
<dbReference type="Gene3D" id="2.60.120.10">
    <property type="entry name" value="Jelly Rolls"/>
    <property type="match status" value="1"/>
</dbReference>
<gene>
    <name evidence="2" type="ORF">GCM10023330_20110</name>
</gene>
<comment type="caution">
    <text evidence="2">The sequence shown here is derived from an EMBL/GenBank/DDBJ whole genome shotgun (WGS) entry which is preliminary data.</text>
</comment>
<dbReference type="InterPro" id="IPR011051">
    <property type="entry name" value="RmlC_Cupin_sf"/>
</dbReference>
<feature type="domain" description="Cupin type-2" evidence="1">
    <location>
        <begin position="31"/>
        <end position="95"/>
    </location>
</feature>
<dbReference type="Pfam" id="PF07883">
    <property type="entry name" value="Cupin_2"/>
    <property type="match status" value="1"/>
</dbReference>
<evidence type="ECO:0000259" key="1">
    <source>
        <dbReference type="Pfam" id="PF07883"/>
    </source>
</evidence>
<dbReference type="Proteomes" id="UP001501433">
    <property type="component" value="Unassembled WGS sequence"/>
</dbReference>
<dbReference type="PIRSF" id="PIRSF029883">
    <property type="entry name" value="KdgF"/>
    <property type="match status" value="1"/>
</dbReference>
<proteinExistence type="predicted"/>
<name>A0ABP9CKZ9_9FLAO</name>
<dbReference type="InterPro" id="IPR052535">
    <property type="entry name" value="Bacilysin_H2HPP_isomerase"/>
</dbReference>
<dbReference type="PANTHER" id="PTHR40112">
    <property type="entry name" value="H2HPP ISOMERASE"/>
    <property type="match status" value="1"/>
</dbReference>
<sequence length="105" mass="11660">MNFNIFEIPKKQLTKGISGRYVHSENMTIGFVSIDKGSVMPAHSHMHEQTTQVTSGKLEMTIDGVRQILEPGNITIIPSNAVHSAIAITDCEVIDTFCPVREDYK</sequence>
<reference evidence="3" key="1">
    <citation type="journal article" date="2019" name="Int. J. Syst. Evol. Microbiol.">
        <title>The Global Catalogue of Microorganisms (GCM) 10K type strain sequencing project: providing services to taxonomists for standard genome sequencing and annotation.</title>
        <authorList>
            <consortium name="The Broad Institute Genomics Platform"/>
            <consortium name="The Broad Institute Genome Sequencing Center for Infectious Disease"/>
            <person name="Wu L."/>
            <person name="Ma J."/>
        </authorList>
    </citation>
    <scope>NUCLEOTIDE SEQUENCE [LARGE SCALE GENOMIC DNA]</scope>
    <source>
        <strain evidence="3">JCM 18325</strain>
    </source>
</reference>
<evidence type="ECO:0000313" key="3">
    <source>
        <dbReference type="Proteomes" id="UP001501433"/>
    </source>
</evidence>
<dbReference type="SUPFAM" id="SSF51182">
    <property type="entry name" value="RmlC-like cupins"/>
    <property type="match status" value="1"/>
</dbReference>
<dbReference type="InterPro" id="IPR025499">
    <property type="entry name" value="KdgF"/>
</dbReference>
<organism evidence="2 3">
    <name type="scientific">Litoribaculum gwangyangense</name>
    <dbReference type="NCBI Taxonomy" id="1130722"/>
    <lineage>
        <taxon>Bacteria</taxon>
        <taxon>Pseudomonadati</taxon>
        <taxon>Bacteroidota</taxon>
        <taxon>Flavobacteriia</taxon>
        <taxon>Flavobacteriales</taxon>
        <taxon>Flavobacteriaceae</taxon>
        <taxon>Litoribaculum</taxon>
    </lineage>
</organism>
<evidence type="ECO:0000313" key="2">
    <source>
        <dbReference type="EMBL" id="GAA4812674.1"/>
    </source>
</evidence>
<dbReference type="InterPro" id="IPR014710">
    <property type="entry name" value="RmlC-like_jellyroll"/>
</dbReference>
<dbReference type="PANTHER" id="PTHR40112:SF1">
    <property type="entry name" value="H2HPP ISOMERASE"/>
    <property type="match status" value="1"/>
</dbReference>
<dbReference type="RefSeq" id="WP_345276845.1">
    <property type="nucleotide sequence ID" value="NZ_BAABJW010000003.1"/>
</dbReference>
<accession>A0ABP9CKZ9</accession>
<protein>
    <submittedName>
        <fullName evidence="2">Cupin domain-containing protein</fullName>
    </submittedName>
</protein>
<dbReference type="InterPro" id="IPR013096">
    <property type="entry name" value="Cupin_2"/>
</dbReference>